<gene>
    <name evidence="1" type="ordered locus">MTR_5g078570</name>
</gene>
<evidence type="ECO:0000313" key="1">
    <source>
        <dbReference type="EMBL" id="AES99272.1"/>
    </source>
</evidence>
<keyword evidence="3" id="KW-1185">Reference proteome</keyword>
<protein>
    <submittedName>
        <fullName evidence="1 2">Uncharacterized protein</fullName>
    </submittedName>
</protein>
<sequence length="97" mass="10509">MNDDAGISLCSLKGLGNKGNGISEVEVNEKLENYKEARKQELLSEESSAIFTQVKSDEISGNATYGTSDSVSPAHIIGIRVEKSGEFSYEQLVTSYD</sequence>
<evidence type="ECO:0000313" key="3">
    <source>
        <dbReference type="Proteomes" id="UP000002051"/>
    </source>
</evidence>
<dbReference type="HOGENOM" id="CLU_2349979_0_0_1"/>
<dbReference type="EnsemblPlants" id="AES99272">
    <property type="protein sequence ID" value="AES99272"/>
    <property type="gene ID" value="MTR_5g078570"/>
</dbReference>
<evidence type="ECO:0000313" key="2">
    <source>
        <dbReference type="EnsemblPlants" id="AES99272"/>
    </source>
</evidence>
<reference evidence="2" key="3">
    <citation type="submission" date="2015-04" db="UniProtKB">
        <authorList>
            <consortium name="EnsemblPlants"/>
        </authorList>
    </citation>
    <scope>IDENTIFICATION</scope>
    <source>
        <strain evidence="2">cv. Jemalong A17</strain>
    </source>
</reference>
<dbReference type="Proteomes" id="UP000002051">
    <property type="component" value="Chromosome 5"/>
</dbReference>
<proteinExistence type="predicted"/>
<dbReference type="EMBL" id="CM001221">
    <property type="protein sequence ID" value="AES99272.1"/>
    <property type="molecule type" value="Genomic_DNA"/>
</dbReference>
<reference evidence="1 3" key="1">
    <citation type="journal article" date="2011" name="Nature">
        <title>The Medicago genome provides insight into the evolution of rhizobial symbioses.</title>
        <authorList>
            <person name="Young N.D."/>
            <person name="Debelle F."/>
            <person name="Oldroyd G.E."/>
            <person name="Geurts R."/>
            <person name="Cannon S.B."/>
            <person name="Udvardi M.K."/>
            <person name="Benedito V.A."/>
            <person name="Mayer K.F."/>
            <person name="Gouzy J."/>
            <person name="Schoof H."/>
            <person name="Van de Peer Y."/>
            <person name="Proost S."/>
            <person name="Cook D.R."/>
            <person name="Meyers B.C."/>
            <person name="Spannagl M."/>
            <person name="Cheung F."/>
            <person name="De Mita S."/>
            <person name="Krishnakumar V."/>
            <person name="Gundlach H."/>
            <person name="Zhou S."/>
            <person name="Mudge J."/>
            <person name="Bharti A.K."/>
            <person name="Murray J.D."/>
            <person name="Naoumkina M.A."/>
            <person name="Rosen B."/>
            <person name="Silverstein K.A."/>
            <person name="Tang H."/>
            <person name="Rombauts S."/>
            <person name="Zhao P.X."/>
            <person name="Zhou P."/>
            <person name="Barbe V."/>
            <person name="Bardou P."/>
            <person name="Bechner M."/>
            <person name="Bellec A."/>
            <person name="Berger A."/>
            <person name="Berges H."/>
            <person name="Bidwell S."/>
            <person name="Bisseling T."/>
            <person name="Choisne N."/>
            <person name="Couloux A."/>
            <person name="Denny R."/>
            <person name="Deshpande S."/>
            <person name="Dai X."/>
            <person name="Doyle J.J."/>
            <person name="Dudez A.M."/>
            <person name="Farmer A.D."/>
            <person name="Fouteau S."/>
            <person name="Franken C."/>
            <person name="Gibelin C."/>
            <person name="Gish J."/>
            <person name="Goldstein S."/>
            <person name="Gonzalez A.J."/>
            <person name="Green P.J."/>
            <person name="Hallab A."/>
            <person name="Hartog M."/>
            <person name="Hua A."/>
            <person name="Humphray S.J."/>
            <person name="Jeong D.H."/>
            <person name="Jing Y."/>
            <person name="Jocker A."/>
            <person name="Kenton S.M."/>
            <person name="Kim D.J."/>
            <person name="Klee K."/>
            <person name="Lai H."/>
            <person name="Lang C."/>
            <person name="Lin S."/>
            <person name="Macmil S.L."/>
            <person name="Magdelenat G."/>
            <person name="Matthews L."/>
            <person name="McCorrison J."/>
            <person name="Monaghan E.L."/>
            <person name="Mun J.H."/>
            <person name="Najar F.Z."/>
            <person name="Nicholson C."/>
            <person name="Noirot C."/>
            <person name="O'Bleness M."/>
            <person name="Paule C.R."/>
            <person name="Poulain J."/>
            <person name="Prion F."/>
            <person name="Qin B."/>
            <person name="Qu C."/>
            <person name="Retzel E.F."/>
            <person name="Riddle C."/>
            <person name="Sallet E."/>
            <person name="Samain S."/>
            <person name="Samson N."/>
            <person name="Sanders I."/>
            <person name="Saurat O."/>
            <person name="Scarpelli C."/>
            <person name="Schiex T."/>
            <person name="Segurens B."/>
            <person name="Severin A.J."/>
            <person name="Sherrier D.J."/>
            <person name="Shi R."/>
            <person name="Sims S."/>
            <person name="Singer S.R."/>
            <person name="Sinharoy S."/>
            <person name="Sterck L."/>
            <person name="Viollet A."/>
            <person name="Wang B.B."/>
            <person name="Wang K."/>
            <person name="Wang M."/>
            <person name="Wang X."/>
            <person name="Warfsmann J."/>
            <person name="Weissenbach J."/>
            <person name="White D.D."/>
            <person name="White J.D."/>
            <person name="Wiley G.B."/>
            <person name="Wincker P."/>
            <person name="Xing Y."/>
            <person name="Yang L."/>
            <person name="Yao Z."/>
            <person name="Ying F."/>
            <person name="Zhai J."/>
            <person name="Zhou L."/>
            <person name="Zuber A."/>
            <person name="Denarie J."/>
            <person name="Dixon R.A."/>
            <person name="May G.D."/>
            <person name="Schwartz D.C."/>
            <person name="Rogers J."/>
            <person name="Quetier F."/>
            <person name="Town C.D."/>
            <person name="Roe B.A."/>
        </authorList>
    </citation>
    <scope>NUCLEOTIDE SEQUENCE [LARGE SCALE GENOMIC DNA]</scope>
    <source>
        <strain evidence="1">A17</strain>
        <strain evidence="2 3">cv. Jemalong A17</strain>
    </source>
</reference>
<dbReference type="AlphaFoldDB" id="G7K1S4"/>
<organism evidence="1 3">
    <name type="scientific">Medicago truncatula</name>
    <name type="common">Barrel medic</name>
    <name type="synonym">Medicago tribuloides</name>
    <dbReference type="NCBI Taxonomy" id="3880"/>
    <lineage>
        <taxon>Eukaryota</taxon>
        <taxon>Viridiplantae</taxon>
        <taxon>Streptophyta</taxon>
        <taxon>Embryophyta</taxon>
        <taxon>Tracheophyta</taxon>
        <taxon>Spermatophyta</taxon>
        <taxon>Magnoliopsida</taxon>
        <taxon>eudicotyledons</taxon>
        <taxon>Gunneridae</taxon>
        <taxon>Pentapetalae</taxon>
        <taxon>rosids</taxon>
        <taxon>fabids</taxon>
        <taxon>Fabales</taxon>
        <taxon>Fabaceae</taxon>
        <taxon>Papilionoideae</taxon>
        <taxon>50 kb inversion clade</taxon>
        <taxon>NPAAA clade</taxon>
        <taxon>Hologalegina</taxon>
        <taxon>IRL clade</taxon>
        <taxon>Trifolieae</taxon>
        <taxon>Medicago</taxon>
    </lineage>
</organism>
<name>G7K1S4_MEDTR</name>
<accession>G7K1S4</accession>
<dbReference type="PaxDb" id="3880-AES99272"/>
<reference evidence="1 3" key="2">
    <citation type="journal article" date="2014" name="BMC Genomics">
        <title>An improved genome release (version Mt4.0) for the model legume Medicago truncatula.</title>
        <authorList>
            <person name="Tang H."/>
            <person name="Krishnakumar V."/>
            <person name="Bidwell S."/>
            <person name="Rosen B."/>
            <person name="Chan A."/>
            <person name="Zhou S."/>
            <person name="Gentzbittel L."/>
            <person name="Childs K.L."/>
            <person name="Yandell M."/>
            <person name="Gundlach H."/>
            <person name="Mayer K.F."/>
            <person name="Schwartz D.C."/>
            <person name="Town C.D."/>
        </authorList>
    </citation>
    <scope>GENOME REANNOTATION</scope>
    <source>
        <strain evidence="2 3">cv. Jemalong A17</strain>
    </source>
</reference>